<evidence type="ECO:0000313" key="2">
    <source>
        <dbReference type="EMBL" id="KAL0016496.1"/>
    </source>
</evidence>
<evidence type="ECO:0000259" key="1">
    <source>
        <dbReference type="Pfam" id="PF04195"/>
    </source>
</evidence>
<name>A0AAW2E1D2_9ROSI</name>
<proteinExistence type="predicted"/>
<dbReference type="Pfam" id="PF04195">
    <property type="entry name" value="Transposase_28"/>
    <property type="match status" value="1"/>
</dbReference>
<dbReference type="Proteomes" id="UP001459277">
    <property type="component" value="Unassembled WGS sequence"/>
</dbReference>
<accession>A0AAW2E1D2</accession>
<reference evidence="2 3" key="1">
    <citation type="submission" date="2024-01" db="EMBL/GenBank/DDBJ databases">
        <title>A telomere-to-telomere, gap-free genome of sweet tea (Lithocarpus litseifolius).</title>
        <authorList>
            <person name="Zhou J."/>
        </authorList>
    </citation>
    <scope>NUCLEOTIDE SEQUENCE [LARGE SCALE GENOMIC DNA]</scope>
    <source>
        <strain evidence="2">Zhou-2022a</strain>
        <tissue evidence="2">Leaf</tissue>
    </source>
</reference>
<feature type="domain" description="Transposase (putative) gypsy type" evidence="1">
    <location>
        <begin position="146"/>
        <end position="190"/>
    </location>
</feature>
<dbReference type="AlphaFoldDB" id="A0AAW2E1D2"/>
<gene>
    <name evidence="2" type="ORF">SO802_003565</name>
</gene>
<comment type="caution">
    <text evidence="2">The sequence shown here is derived from an EMBL/GenBank/DDBJ whole genome shotgun (WGS) entry which is preliminary data.</text>
</comment>
<dbReference type="EMBL" id="JAZDWU010000001">
    <property type="protein sequence ID" value="KAL0016496.1"/>
    <property type="molecule type" value="Genomic_DNA"/>
</dbReference>
<organism evidence="2 3">
    <name type="scientific">Lithocarpus litseifolius</name>
    <dbReference type="NCBI Taxonomy" id="425828"/>
    <lineage>
        <taxon>Eukaryota</taxon>
        <taxon>Viridiplantae</taxon>
        <taxon>Streptophyta</taxon>
        <taxon>Embryophyta</taxon>
        <taxon>Tracheophyta</taxon>
        <taxon>Spermatophyta</taxon>
        <taxon>Magnoliopsida</taxon>
        <taxon>eudicotyledons</taxon>
        <taxon>Gunneridae</taxon>
        <taxon>Pentapetalae</taxon>
        <taxon>rosids</taxon>
        <taxon>fabids</taxon>
        <taxon>Fagales</taxon>
        <taxon>Fagaceae</taxon>
        <taxon>Lithocarpus</taxon>
    </lineage>
</organism>
<keyword evidence="3" id="KW-1185">Reference proteome</keyword>
<sequence>MVDYSFVRVDYPSISFLFARLGRLLEIVEGECLKGVSLFVGEDCPYGFVLSSLFPLNSCFATVARSLKMSGEVRSSELEMGLSSSDNRKIPEVSSPSTPYKAWNIQCALLEKDEKRIKDRFQFPYSVRIRISSNKDRACHSYADEVCFYEADFASGLHLLVHPFVRELFEYLHLAPAHLVPNSWQIVICFPQRPCLNKRYHDRVEKVREYLGTVRDFDDLISPQSLFLHFLGPEPSSKDDADAATLKAHEALSVDNLNPLMLKSSGDVMSSHIQNMCRCFLMT</sequence>
<dbReference type="InterPro" id="IPR007321">
    <property type="entry name" value="Transposase_28"/>
</dbReference>
<protein>
    <recommendedName>
        <fullName evidence="1">Transposase (putative) gypsy type domain-containing protein</fullName>
    </recommendedName>
</protein>
<evidence type="ECO:0000313" key="3">
    <source>
        <dbReference type="Proteomes" id="UP001459277"/>
    </source>
</evidence>